<dbReference type="GO" id="GO:0016788">
    <property type="term" value="F:hydrolase activity, acting on ester bonds"/>
    <property type="evidence" value="ECO:0007669"/>
    <property type="project" value="UniProtKB-ARBA"/>
</dbReference>
<dbReference type="AlphaFoldDB" id="A0A6N7L8V0"/>
<dbReference type="PANTHER" id="PTHR48104:SF30">
    <property type="entry name" value="METACASPASE-1"/>
    <property type="match status" value="1"/>
</dbReference>
<dbReference type="InterPro" id="IPR036514">
    <property type="entry name" value="SGNH_hydro_sf"/>
</dbReference>
<dbReference type="OrthoDB" id="6872474at2"/>
<feature type="domain" description="Peptidase C14 caspase" evidence="1">
    <location>
        <begin position="372"/>
        <end position="622"/>
    </location>
</feature>
<dbReference type="SUPFAM" id="SSF52129">
    <property type="entry name" value="Caspase-like"/>
    <property type="match status" value="1"/>
</dbReference>
<accession>A0A6N7L8V0</accession>
<dbReference type="InterPro" id="IPR029030">
    <property type="entry name" value="Caspase-like_dom_sf"/>
</dbReference>
<dbReference type="RefSeq" id="WP_153437310.1">
    <property type="nucleotide sequence ID" value="NZ_JACIGA010000010.1"/>
</dbReference>
<evidence type="ECO:0000313" key="2">
    <source>
        <dbReference type="EMBL" id="MQX14231.1"/>
    </source>
</evidence>
<keyword evidence="3" id="KW-1185">Reference proteome</keyword>
<proteinExistence type="predicted"/>
<reference evidence="2 3" key="1">
    <citation type="journal article" date="2013" name="Genome Biol.">
        <title>Comparative genomics of the core and accessory genomes of 48 Sinorhizobium strains comprising five genospecies.</title>
        <authorList>
            <person name="Sugawara M."/>
            <person name="Epstein B."/>
            <person name="Badgley B.D."/>
            <person name="Unno T."/>
            <person name="Xu L."/>
            <person name="Reese J."/>
            <person name="Gyaneshwar P."/>
            <person name="Denny R."/>
            <person name="Mudge J."/>
            <person name="Bharti A.K."/>
            <person name="Farmer A.D."/>
            <person name="May G.D."/>
            <person name="Woodward J.E."/>
            <person name="Medigue C."/>
            <person name="Vallenet D."/>
            <person name="Lajus A."/>
            <person name="Rouy Z."/>
            <person name="Martinez-Vaz B."/>
            <person name="Tiffin P."/>
            <person name="Young N.D."/>
            <person name="Sadowsky M.J."/>
        </authorList>
    </citation>
    <scope>NUCLEOTIDE SEQUENCE [LARGE SCALE GENOMIC DNA]</scope>
    <source>
        <strain evidence="2 3">USDA4894</strain>
    </source>
</reference>
<dbReference type="GO" id="GO:0005737">
    <property type="term" value="C:cytoplasm"/>
    <property type="evidence" value="ECO:0007669"/>
    <property type="project" value="TreeGrafter"/>
</dbReference>
<sequence>MTSSSKISLEELNRKLADPSLSEQELQKYFTVDDEKSGPFNPVLEINRELVTVPATPEGRARSAALLNSANFISRLRRQAAFHNRIGSGDYKGPVIVSEGDSWFQYPFRLMDVIDQLMKHYAIFSLDAAGDTLSNMLRQAEYMDAIENTGASIFLFSGGGNDVVAGGNLAAHLFDFDPALPPEGHLRPSFETMLDDAIGMYGKLVRQVAKAFPKVQILCHGYDYTIPAKGNWLGKPMESRGIKDPDFQRAIARVMIDRFNERLSLLQSSSARLNYINCRNTVNTTEWFDELHPTDNGYAKVAQKFAALIEQFAAKARDVEHKASKARAARSKAPSAATAAVETPARLAAAGSRATDGPSGMSLHIGLNMVSAAHYAGWEGPLRACEFDASDMQEIANSLGYETTSLLTKEATRQNVIGEIKKAARDLKQGDIFLISYSGHGGQLPDFNNDEDDSTDETWCLYDGQLVDDELYGLWSEFRAGVRVLVVSDSCHSGTVVRAGVPNGHALANGHAVAAGIPRAMPIDVATRTFRQNRDFYARLGASMSLGEGRNLTREITSPISCSVRLISGCQDNQVSLDGIGNGAFTAALISTWNHGRFNRDYAAFHRAIMMKLPPDQTPNHWQVGPRNPIYDAQTPFAI</sequence>
<evidence type="ECO:0000259" key="1">
    <source>
        <dbReference type="Pfam" id="PF00656"/>
    </source>
</evidence>
<evidence type="ECO:0000313" key="3">
    <source>
        <dbReference type="Proteomes" id="UP000439983"/>
    </source>
</evidence>
<dbReference type="GO" id="GO:0004197">
    <property type="term" value="F:cysteine-type endopeptidase activity"/>
    <property type="evidence" value="ECO:0007669"/>
    <property type="project" value="InterPro"/>
</dbReference>
<protein>
    <submittedName>
        <fullName evidence="2">Peptidase C14, caspase catalytic subunit p20</fullName>
    </submittedName>
</protein>
<comment type="caution">
    <text evidence="2">The sequence shown here is derived from an EMBL/GenBank/DDBJ whole genome shotgun (WGS) entry which is preliminary data.</text>
</comment>
<dbReference type="Proteomes" id="UP000439983">
    <property type="component" value="Unassembled WGS sequence"/>
</dbReference>
<organism evidence="2 3">
    <name type="scientific">Sinorhizobium terangae</name>
    <dbReference type="NCBI Taxonomy" id="110322"/>
    <lineage>
        <taxon>Bacteria</taxon>
        <taxon>Pseudomonadati</taxon>
        <taxon>Pseudomonadota</taxon>
        <taxon>Alphaproteobacteria</taxon>
        <taxon>Hyphomicrobiales</taxon>
        <taxon>Rhizobiaceae</taxon>
        <taxon>Sinorhizobium/Ensifer group</taxon>
        <taxon>Sinorhizobium</taxon>
    </lineage>
</organism>
<dbReference type="GO" id="GO:0006508">
    <property type="term" value="P:proteolysis"/>
    <property type="evidence" value="ECO:0007669"/>
    <property type="project" value="InterPro"/>
</dbReference>
<dbReference type="Gene3D" id="3.40.50.1110">
    <property type="entry name" value="SGNH hydrolase"/>
    <property type="match status" value="1"/>
</dbReference>
<dbReference type="InterPro" id="IPR050452">
    <property type="entry name" value="Metacaspase"/>
</dbReference>
<name>A0A6N7L8V0_SINTE</name>
<dbReference type="PANTHER" id="PTHR48104">
    <property type="entry name" value="METACASPASE-4"/>
    <property type="match status" value="1"/>
</dbReference>
<dbReference type="InterPro" id="IPR011600">
    <property type="entry name" value="Pept_C14_caspase"/>
</dbReference>
<dbReference type="Gene3D" id="3.40.50.1460">
    <property type="match status" value="1"/>
</dbReference>
<dbReference type="CDD" id="cd00229">
    <property type="entry name" value="SGNH_hydrolase"/>
    <property type="match status" value="1"/>
</dbReference>
<dbReference type="Pfam" id="PF00656">
    <property type="entry name" value="Peptidase_C14"/>
    <property type="match status" value="1"/>
</dbReference>
<dbReference type="EMBL" id="WITC01000026">
    <property type="protein sequence ID" value="MQX14231.1"/>
    <property type="molecule type" value="Genomic_DNA"/>
</dbReference>
<gene>
    <name evidence="2" type="ORF">GHK62_05490</name>
</gene>
<dbReference type="SUPFAM" id="SSF52266">
    <property type="entry name" value="SGNH hydrolase"/>
    <property type="match status" value="1"/>
</dbReference>